<dbReference type="InterPro" id="IPR013249">
    <property type="entry name" value="RNA_pol_sigma70_r4_t2"/>
</dbReference>
<evidence type="ECO:0000256" key="3">
    <source>
        <dbReference type="ARBA" id="ARBA00023082"/>
    </source>
</evidence>
<dbReference type="SUPFAM" id="SSF88946">
    <property type="entry name" value="Sigma2 domain of RNA polymerase sigma factors"/>
    <property type="match status" value="1"/>
</dbReference>
<evidence type="ECO:0000256" key="1">
    <source>
        <dbReference type="ARBA" id="ARBA00010641"/>
    </source>
</evidence>
<proteinExistence type="inferred from homology"/>
<dbReference type="RefSeq" id="WP_184564303.1">
    <property type="nucleotide sequence ID" value="NZ_JACIEI010000003.1"/>
</dbReference>
<accession>A0A7W6E319</accession>
<dbReference type="NCBIfam" id="TIGR02937">
    <property type="entry name" value="sigma70-ECF"/>
    <property type="match status" value="1"/>
</dbReference>
<name>A0A7W6E319_9RHOB</name>
<dbReference type="Pfam" id="PF04542">
    <property type="entry name" value="Sigma70_r2"/>
    <property type="match status" value="1"/>
</dbReference>
<evidence type="ECO:0000313" key="7">
    <source>
        <dbReference type="EMBL" id="MBB3993848.1"/>
    </source>
</evidence>
<organism evidence="7 8">
    <name type="scientific">Sulfitobacter undariae</name>
    <dbReference type="NCBI Taxonomy" id="1563671"/>
    <lineage>
        <taxon>Bacteria</taxon>
        <taxon>Pseudomonadati</taxon>
        <taxon>Pseudomonadota</taxon>
        <taxon>Alphaproteobacteria</taxon>
        <taxon>Rhodobacterales</taxon>
        <taxon>Roseobacteraceae</taxon>
        <taxon>Sulfitobacter</taxon>
    </lineage>
</organism>
<dbReference type="Pfam" id="PF08281">
    <property type="entry name" value="Sigma70_r4_2"/>
    <property type="match status" value="1"/>
</dbReference>
<comment type="caution">
    <text evidence="7">The sequence shown here is derived from an EMBL/GenBank/DDBJ whole genome shotgun (WGS) entry which is preliminary data.</text>
</comment>
<keyword evidence="2" id="KW-0805">Transcription regulation</keyword>
<dbReference type="InterPro" id="IPR039425">
    <property type="entry name" value="RNA_pol_sigma-70-like"/>
</dbReference>
<dbReference type="PANTHER" id="PTHR43133">
    <property type="entry name" value="RNA POLYMERASE ECF-TYPE SIGMA FACTO"/>
    <property type="match status" value="1"/>
</dbReference>
<dbReference type="AlphaFoldDB" id="A0A7W6E319"/>
<dbReference type="InterPro" id="IPR013325">
    <property type="entry name" value="RNA_pol_sigma_r2"/>
</dbReference>
<dbReference type="InterPro" id="IPR036388">
    <property type="entry name" value="WH-like_DNA-bd_sf"/>
</dbReference>
<dbReference type="GO" id="GO:0006352">
    <property type="term" value="P:DNA-templated transcription initiation"/>
    <property type="evidence" value="ECO:0007669"/>
    <property type="project" value="InterPro"/>
</dbReference>
<evidence type="ECO:0000256" key="4">
    <source>
        <dbReference type="ARBA" id="ARBA00023163"/>
    </source>
</evidence>
<dbReference type="GO" id="GO:0016987">
    <property type="term" value="F:sigma factor activity"/>
    <property type="evidence" value="ECO:0007669"/>
    <property type="project" value="UniProtKB-KW"/>
</dbReference>
<dbReference type="GO" id="GO:0003677">
    <property type="term" value="F:DNA binding"/>
    <property type="evidence" value="ECO:0007669"/>
    <property type="project" value="InterPro"/>
</dbReference>
<dbReference type="InterPro" id="IPR014284">
    <property type="entry name" value="RNA_pol_sigma-70_dom"/>
</dbReference>
<keyword evidence="8" id="KW-1185">Reference proteome</keyword>
<evidence type="ECO:0000313" key="8">
    <source>
        <dbReference type="Proteomes" id="UP000530268"/>
    </source>
</evidence>
<feature type="domain" description="RNA polymerase sigma factor 70 region 4 type 2" evidence="6">
    <location>
        <begin position="97"/>
        <end position="149"/>
    </location>
</feature>
<dbReference type="SUPFAM" id="SSF88659">
    <property type="entry name" value="Sigma3 and sigma4 domains of RNA polymerase sigma factors"/>
    <property type="match status" value="1"/>
</dbReference>
<dbReference type="EMBL" id="JACIEI010000003">
    <property type="protein sequence ID" value="MBB3993848.1"/>
    <property type="molecule type" value="Genomic_DNA"/>
</dbReference>
<evidence type="ECO:0000259" key="6">
    <source>
        <dbReference type="Pfam" id="PF08281"/>
    </source>
</evidence>
<evidence type="ECO:0000259" key="5">
    <source>
        <dbReference type="Pfam" id="PF04542"/>
    </source>
</evidence>
<dbReference type="PANTHER" id="PTHR43133:SF25">
    <property type="entry name" value="RNA POLYMERASE SIGMA FACTOR RFAY-RELATED"/>
    <property type="match status" value="1"/>
</dbReference>
<dbReference type="InterPro" id="IPR007627">
    <property type="entry name" value="RNA_pol_sigma70_r2"/>
</dbReference>
<dbReference type="Gene3D" id="1.10.10.10">
    <property type="entry name" value="Winged helix-like DNA-binding domain superfamily/Winged helix DNA-binding domain"/>
    <property type="match status" value="1"/>
</dbReference>
<evidence type="ECO:0000256" key="2">
    <source>
        <dbReference type="ARBA" id="ARBA00023015"/>
    </source>
</evidence>
<gene>
    <name evidence="7" type="ORF">GGR95_001479</name>
</gene>
<protein>
    <submittedName>
        <fullName evidence="7">RNA polymerase sigma-70 factor (ECF subfamily)</fullName>
    </submittedName>
</protein>
<sequence>MDKLSETVAMEKLATKLMRRAQRLGLQPCDAEDMAQEALMRLMQRMGRSTIETPEHYAMIILHNLARARWRAKVELTELEEDTASTLPEGDSRLAVEALRHAIKALPADQAQIMQLVLQGELSPNAIAQLLDLPTGTVMSRLARARVTLRAQVGLDAGTPIATLL</sequence>
<dbReference type="Gene3D" id="1.10.1740.10">
    <property type="match status" value="1"/>
</dbReference>
<dbReference type="InterPro" id="IPR013324">
    <property type="entry name" value="RNA_pol_sigma_r3/r4-like"/>
</dbReference>
<keyword evidence="3" id="KW-0731">Sigma factor</keyword>
<keyword evidence="4" id="KW-0804">Transcription</keyword>
<dbReference type="Proteomes" id="UP000530268">
    <property type="component" value="Unassembled WGS sequence"/>
</dbReference>
<reference evidence="7 8" key="1">
    <citation type="submission" date="2020-08" db="EMBL/GenBank/DDBJ databases">
        <title>Genomic Encyclopedia of Type Strains, Phase IV (KMG-IV): sequencing the most valuable type-strain genomes for metagenomic binning, comparative biology and taxonomic classification.</title>
        <authorList>
            <person name="Goeker M."/>
        </authorList>
    </citation>
    <scope>NUCLEOTIDE SEQUENCE [LARGE SCALE GENOMIC DNA]</scope>
    <source>
        <strain evidence="7 8">DSM 102234</strain>
    </source>
</reference>
<feature type="domain" description="RNA polymerase sigma-70 region 2" evidence="5">
    <location>
        <begin position="11"/>
        <end position="73"/>
    </location>
</feature>
<comment type="similarity">
    <text evidence="1">Belongs to the sigma-70 factor family. ECF subfamily.</text>
</comment>